<feature type="transmembrane region" description="Helical" evidence="1">
    <location>
        <begin position="318"/>
        <end position="340"/>
    </location>
</feature>
<proteinExistence type="predicted"/>
<sequence>MARVTLPAFFSEKDITHLIAGYGCRYIPAMMILEEGILPSESRHHMPASAGALRKHQLPEVASNHSIAHGAFTIIAPISVYVLMKKASKARTTILLALAIVILYASTSAFWAIEIYAFSQFAGWDFDNPIIQLQGSASVCDNCLKLRIPVLQSCIPTILLLINVLIGDGIVWWRVLVLWKGNRVVTSLCIVLLLASVVLGLIETTMLCISQEIAIVGPPSPFDPLEVATVSFLTNLIATVLIWIKAWSHSRFMKKQLGPIWKASQVQRVLLLFVESGVLYTLVWAFVVVEELDAGLLLFGHLRRTNANEGLAEVSLDFVSACVVPIIGIYPTLIILLVALKQSYWDAYLASRTAFEASLAFNNPEFPELNNSLDHAHAPYSTGVADTDVLPVAKPSFAVLRQPHAMDTNHCHDCPDP</sequence>
<feature type="transmembrane region" description="Helical" evidence="1">
    <location>
        <begin position="227"/>
        <end position="248"/>
    </location>
</feature>
<feature type="transmembrane region" description="Helical" evidence="1">
    <location>
        <begin position="95"/>
        <end position="118"/>
    </location>
</feature>
<dbReference type="EMBL" id="JAPEVG010000009">
    <property type="protein sequence ID" value="KAJ8497014.1"/>
    <property type="molecule type" value="Genomic_DNA"/>
</dbReference>
<accession>A0AAD7U2S8</accession>
<keyword evidence="3" id="KW-1185">Reference proteome</keyword>
<dbReference type="AlphaFoldDB" id="A0AAD7U2S8"/>
<organism evidence="2 3">
    <name type="scientific">Trametes cubensis</name>
    <dbReference type="NCBI Taxonomy" id="1111947"/>
    <lineage>
        <taxon>Eukaryota</taxon>
        <taxon>Fungi</taxon>
        <taxon>Dikarya</taxon>
        <taxon>Basidiomycota</taxon>
        <taxon>Agaricomycotina</taxon>
        <taxon>Agaricomycetes</taxon>
        <taxon>Polyporales</taxon>
        <taxon>Polyporaceae</taxon>
        <taxon>Trametes</taxon>
    </lineage>
</organism>
<evidence type="ECO:0000256" key="1">
    <source>
        <dbReference type="SAM" id="Phobius"/>
    </source>
</evidence>
<keyword evidence="1" id="KW-0812">Transmembrane</keyword>
<keyword evidence="1" id="KW-1133">Transmembrane helix</keyword>
<protein>
    <submittedName>
        <fullName evidence="2">Uncharacterized protein</fullName>
    </submittedName>
</protein>
<keyword evidence="1" id="KW-0472">Membrane</keyword>
<evidence type="ECO:0000313" key="2">
    <source>
        <dbReference type="EMBL" id="KAJ8497014.1"/>
    </source>
</evidence>
<comment type="caution">
    <text evidence="2">The sequence shown here is derived from an EMBL/GenBank/DDBJ whole genome shotgun (WGS) entry which is preliminary data.</text>
</comment>
<feature type="transmembrane region" description="Helical" evidence="1">
    <location>
        <begin position="269"/>
        <end position="289"/>
    </location>
</feature>
<feature type="transmembrane region" description="Helical" evidence="1">
    <location>
        <begin position="184"/>
        <end position="202"/>
    </location>
</feature>
<evidence type="ECO:0000313" key="3">
    <source>
        <dbReference type="Proteomes" id="UP001215151"/>
    </source>
</evidence>
<reference evidence="2" key="1">
    <citation type="submission" date="2022-11" db="EMBL/GenBank/DDBJ databases">
        <title>Genome Sequence of Cubamyces cubensis.</title>
        <authorList>
            <person name="Buettner E."/>
        </authorList>
    </citation>
    <scope>NUCLEOTIDE SEQUENCE</scope>
    <source>
        <strain evidence="2">MPL-01</strain>
    </source>
</reference>
<dbReference type="Proteomes" id="UP001215151">
    <property type="component" value="Unassembled WGS sequence"/>
</dbReference>
<name>A0AAD7U2S8_9APHY</name>
<feature type="transmembrane region" description="Helical" evidence="1">
    <location>
        <begin position="66"/>
        <end position="83"/>
    </location>
</feature>
<feature type="transmembrane region" description="Helical" evidence="1">
    <location>
        <begin position="155"/>
        <end position="177"/>
    </location>
</feature>
<gene>
    <name evidence="2" type="ORF">ONZ51_g717</name>
</gene>